<gene>
    <name evidence="5" type="ORF">BXY80_2019</name>
</gene>
<feature type="signal peptide" evidence="4">
    <location>
        <begin position="1"/>
        <end position="19"/>
    </location>
</feature>
<name>A0A420DLD0_9FLAO</name>
<dbReference type="Proteomes" id="UP000284892">
    <property type="component" value="Unassembled WGS sequence"/>
</dbReference>
<dbReference type="PROSITE" id="PS50297">
    <property type="entry name" value="ANK_REP_REGION"/>
    <property type="match status" value="1"/>
</dbReference>
<dbReference type="Pfam" id="PF12796">
    <property type="entry name" value="Ank_2"/>
    <property type="match status" value="1"/>
</dbReference>
<evidence type="ECO:0000313" key="6">
    <source>
        <dbReference type="Proteomes" id="UP000284892"/>
    </source>
</evidence>
<dbReference type="Pfam" id="PF00023">
    <property type="entry name" value="Ank"/>
    <property type="match status" value="1"/>
</dbReference>
<dbReference type="AlphaFoldDB" id="A0A420DLD0"/>
<feature type="repeat" description="ANK" evidence="3">
    <location>
        <begin position="84"/>
        <end position="116"/>
    </location>
</feature>
<evidence type="ECO:0000256" key="3">
    <source>
        <dbReference type="PROSITE-ProRule" id="PRU00023"/>
    </source>
</evidence>
<accession>A0A420DLD0</accession>
<organism evidence="5 6">
    <name type="scientific">Ichthyenterobacterium magnum</name>
    <dbReference type="NCBI Taxonomy" id="1230530"/>
    <lineage>
        <taxon>Bacteria</taxon>
        <taxon>Pseudomonadati</taxon>
        <taxon>Bacteroidota</taxon>
        <taxon>Flavobacteriia</taxon>
        <taxon>Flavobacteriales</taxon>
        <taxon>Flavobacteriaceae</taxon>
        <taxon>Ichthyenterobacterium</taxon>
    </lineage>
</organism>
<keyword evidence="6" id="KW-1185">Reference proteome</keyword>
<keyword evidence="4" id="KW-0732">Signal</keyword>
<dbReference type="InterPro" id="IPR002110">
    <property type="entry name" value="Ankyrin_rpt"/>
</dbReference>
<dbReference type="SMART" id="SM00248">
    <property type="entry name" value="ANK"/>
    <property type="match status" value="3"/>
</dbReference>
<dbReference type="Gene3D" id="1.25.40.20">
    <property type="entry name" value="Ankyrin repeat-containing domain"/>
    <property type="match status" value="2"/>
</dbReference>
<keyword evidence="2 3" id="KW-0040">ANK repeat</keyword>
<evidence type="ECO:0000256" key="1">
    <source>
        <dbReference type="ARBA" id="ARBA00022737"/>
    </source>
</evidence>
<proteinExistence type="predicted"/>
<reference evidence="5 6" key="1">
    <citation type="submission" date="2018-09" db="EMBL/GenBank/DDBJ databases">
        <title>Genomic Encyclopedia of Archaeal and Bacterial Type Strains, Phase II (KMG-II): from individual species to whole genera.</title>
        <authorList>
            <person name="Goeker M."/>
        </authorList>
    </citation>
    <scope>NUCLEOTIDE SEQUENCE [LARGE SCALE GENOMIC DNA]</scope>
    <source>
        <strain evidence="5 6">DSM 26283</strain>
    </source>
</reference>
<dbReference type="PROSITE" id="PS50088">
    <property type="entry name" value="ANK_REPEAT"/>
    <property type="match status" value="2"/>
</dbReference>
<evidence type="ECO:0000256" key="4">
    <source>
        <dbReference type="SAM" id="SignalP"/>
    </source>
</evidence>
<dbReference type="InterPro" id="IPR036770">
    <property type="entry name" value="Ankyrin_rpt-contain_sf"/>
</dbReference>
<dbReference type="EMBL" id="RAQJ01000003">
    <property type="protein sequence ID" value="RKE95001.1"/>
    <property type="molecule type" value="Genomic_DNA"/>
</dbReference>
<protein>
    <submittedName>
        <fullName evidence="5">Uncharacterized protein</fullName>
    </submittedName>
</protein>
<sequence>MIKHAYLVVLLFMSTLSFSQKNIFDVARSGTIDELKALMSINADTINVVDANGFSPLTLACYKGSDELAVFLASKVKDIDGNSKYGTPLMAAVYKNREAVVKALLDFKADPNKVDANGKIPLHYAVFNRNEALIKLLVDAGANPTLKDKRGDSALDYAKMTQNEAILKLINNK</sequence>
<evidence type="ECO:0000313" key="5">
    <source>
        <dbReference type="EMBL" id="RKE95001.1"/>
    </source>
</evidence>
<comment type="caution">
    <text evidence="5">The sequence shown here is derived from an EMBL/GenBank/DDBJ whole genome shotgun (WGS) entry which is preliminary data.</text>
</comment>
<feature type="repeat" description="ANK" evidence="3">
    <location>
        <begin position="117"/>
        <end position="149"/>
    </location>
</feature>
<keyword evidence="1" id="KW-0677">Repeat</keyword>
<dbReference type="OrthoDB" id="5657095at2"/>
<dbReference type="PANTHER" id="PTHR24171">
    <property type="entry name" value="ANKYRIN REPEAT DOMAIN-CONTAINING PROTEIN 39-RELATED"/>
    <property type="match status" value="1"/>
</dbReference>
<evidence type="ECO:0000256" key="2">
    <source>
        <dbReference type="ARBA" id="ARBA00023043"/>
    </source>
</evidence>
<feature type="chain" id="PRO_5019377584" evidence="4">
    <location>
        <begin position="20"/>
        <end position="173"/>
    </location>
</feature>
<dbReference type="SUPFAM" id="SSF48403">
    <property type="entry name" value="Ankyrin repeat"/>
    <property type="match status" value="1"/>
</dbReference>